<feature type="transmembrane region" description="Helical" evidence="7">
    <location>
        <begin position="194"/>
        <end position="212"/>
    </location>
</feature>
<feature type="transmembrane region" description="Helical" evidence="7">
    <location>
        <begin position="232"/>
        <end position="250"/>
    </location>
</feature>
<dbReference type="Proteomes" id="UP000030746">
    <property type="component" value="Unassembled WGS sequence"/>
</dbReference>
<feature type="transmembrane region" description="Helical" evidence="7">
    <location>
        <begin position="94"/>
        <end position="116"/>
    </location>
</feature>
<dbReference type="HOGENOM" id="CLU_052356_1_0_1"/>
<dbReference type="GO" id="GO:0016020">
    <property type="term" value="C:membrane"/>
    <property type="evidence" value="ECO:0007669"/>
    <property type="project" value="UniProtKB-SubCell"/>
</dbReference>
<dbReference type="RefSeq" id="XP_009066855.1">
    <property type="nucleotide sequence ID" value="XM_009068607.1"/>
</dbReference>
<dbReference type="GO" id="GO:0038023">
    <property type="term" value="F:signaling receptor activity"/>
    <property type="evidence" value="ECO:0007669"/>
    <property type="project" value="TreeGrafter"/>
</dbReference>
<feature type="binding site" evidence="6">
    <location>
        <position position="266"/>
    </location>
    <ligand>
        <name>Zn(2+)</name>
        <dbReference type="ChEBI" id="CHEBI:29105"/>
    </ligand>
</feature>
<comment type="similarity">
    <text evidence="2">Belongs to the ADIPOR family.</text>
</comment>
<keyword evidence="6" id="KW-0862">Zinc</keyword>
<dbReference type="AlphaFoldDB" id="V3YWT6"/>
<evidence type="ECO:0000256" key="5">
    <source>
        <dbReference type="ARBA" id="ARBA00023136"/>
    </source>
</evidence>
<reference evidence="8 9" key="1">
    <citation type="journal article" date="2013" name="Nature">
        <title>Insights into bilaterian evolution from three spiralian genomes.</title>
        <authorList>
            <person name="Simakov O."/>
            <person name="Marletaz F."/>
            <person name="Cho S.J."/>
            <person name="Edsinger-Gonzales E."/>
            <person name="Havlak P."/>
            <person name="Hellsten U."/>
            <person name="Kuo D.H."/>
            <person name="Larsson T."/>
            <person name="Lv J."/>
            <person name="Arendt D."/>
            <person name="Savage R."/>
            <person name="Osoegawa K."/>
            <person name="de Jong P."/>
            <person name="Grimwood J."/>
            <person name="Chapman J.A."/>
            <person name="Shapiro H."/>
            <person name="Aerts A."/>
            <person name="Otillar R.P."/>
            <person name="Terry A.Y."/>
            <person name="Boore J.L."/>
            <person name="Grigoriev I.V."/>
            <person name="Lindberg D.R."/>
            <person name="Seaver E.C."/>
            <person name="Weisblat D.A."/>
            <person name="Putnam N.H."/>
            <person name="Rokhsar D.S."/>
        </authorList>
    </citation>
    <scope>NUCLEOTIDE SEQUENCE [LARGE SCALE GENOMIC DNA]</scope>
</reference>
<dbReference type="OrthoDB" id="535992at2759"/>
<feature type="binding site" evidence="6">
    <location>
        <position position="113"/>
    </location>
    <ligand>
        <name>Zn(2+)</name>
        <dbReference type="ChEBI" id="CHEBI:29105"/>
    </ligand>
</feature>
<evidence type="ECO:0000256" key="3">
    <source>
        <dbReference type="ARBA" id="ARBA00022692"/>
    </source>
</evidence>
<feature type="binding site" evidence="6">
    <location>
        <position position="270"/>
    </location>
    <ligand>
        <name>Zn(2+)</name>
        <dbReference type="ChEBI" id="CHEBI:29105"/>
    </ligand>
</feature>
<evidence type="ECO:0000256" key="4">
    <source>
        <dbReference type="ARBA" id="ARBA00022989"/>
    </source>
</evidence>
<dbReference type="OMA" id="FIFTTCC"/>
<gene>
    <name evidence="8" type="ORF">LOTGIDRAFT_223258</name>
</gene>
<dbReference type="KEGG" id="lgi:LOTGIDRAFT_223258"/>
<sequence length="336" mass="37874">MSLVSSTIGLIKHYLCIQKTVNSKSIPAPFREPYILTGYRLPKKSWSYYIVSLFQWHNETINVWTHLVACLFVLGELARFGLKYDLFSDKDGGALLAFGLSCLTMFFFSSMSHLLHLKSIKVHYILSLADYAGISLYGSGAGIATFYSCCQPNVYDVMAPFYIIGNVIVGWFVYATCVIAKLTFVGPHAAQRKLMCVFAFTIQGTWIVTPLLSNYYTYFFDPECSIWNLNHITISCLLCVLEGIAFAAHIPERYRPKMFDYVGHGHQIFHLLCIFSVIYQMRAVDRNVDMGLAAHTGMNINDVLIGFTALIMSQIITTFFVLGLVDKKVNEIVKAS</sequence>
<keyword evidence="6" id="KW-0479">Metal-binding</keyword>
<dbReference type="InterPro" id="IPR004254">
    <property type="entry name" value="AdipoR/HlyIII-related"/>
</dbReference>
<dbReference type="GeneID" id="20247107"/>
<feature type="transmembrane region" description="Helical" evidence="7">
    <location>
        <begin position="128"/>
        <end position="147"/>
    </location>
</feature>
<accession>V3YWT6</accession>
<protein>
    <submittedName>
        <fullName evidence="8">Uncharacterized protein</fullName>
    </submittedName>
</protein>
<dbReference type="EMBL" id="KB203888">
    <property type="protein sequence ID" value="ESO82503.1"/>
    <property type="molecule type" value="Genomic_DNA"/>
</dbReference>
<dbReference type="CTD" id="20247107"/>
<evidence type="ECO:0000313" key="8">
    <source>
        <dbReference type="EMBL" id="ESO82503.1"/>
    </source>
</evidence>
<evidence type="ECO:0000256" key="6">
    <source>
        <dbReference type="PIRSR" id="PIRSR604254-1"/>
    </source>
</evidence>
<dbReference type="Pfam" id="PF03006">
    <property type="entry name" value="HlyIII"/>
    <property type="match status" value="1"/>
</dbReference>
<proteinExistence type="inferred from homology"/>
<keyword evidence="3 7" id="KW-0812">Transmembrane</keyword>
<feature type="transmembrane region" description="Helical" evidence="7">
    <location>
        <begin position="303"/>
        <end position="325"/>
    </location>
</feature>
<comment type="subcellular location">
    <subcellularLocation>
        <location evidence="1">Membrane</location>
        <topology evidence="1">Multi-pass membrane protein</topology>
    </subcellularLocation>
</comment>
<feature type="transmembrane region" description="Helical" evidence="7">
    <location>
        <begin position="159"/>
        <end position="182"/>
    </location>
</feature>
<dbReference type="GO" id="GO:0046872">
    <property type="term" value="F:metal ion binding"/>
    <property type="evidence" value="ECO:0007669"/>
    <property type="project" value="UniProtKB-KW"/>
</dbReference>
<evidence type="ECO:0000256" key="1">
    <source>
        <dbReference type="ARBA" id="ARBA00004141"/>
    </source>
</evidence>
<keyword evidence="4 7" id="KW-1133">Transmembrane helix</keyword>
<feature type="transmembrane region" description="Helical" evidence="7">
    <location>
        <begin position="262"/>
        <end position="283"/>
    </location>
</feature>
<dbReference type="PANTHER" id="PTHR20855:SF92">
    <property type="entry name" value="PROGESTIN AND ADIPOQ RECEPTOR FAMILY MEMBER 3-LIKE"/>
    <property type="match status" value="1"/>
</dbReference>
<dbReference type="PANTHER" id="PTHR20855">
    <property type="entry name" value="ADIPOR/PROGESTIN RECEPTOR-RELATED"/>
    <property type="match status" value="1"/>
</dbReference>
<evidence type="ECO:0000313" key="9">
    <source>
        <dbReference type="Proteomes" id="UP000030746"/>
    </source>
</evidence>
<organism evidence="8 9">
    <name type="scientific">Lottia gigantea</name>
    <name type="common">Giant owl limpet</name>
    <dbReference type="NCBI Taxonomy" id="225164"/>
    <lineage>
        <taxon>Eukaryota</taxon>
        <taxon>Metazoa</taxon>
        <taxon>Spiralia</taxon>
        <taxon>Lophotrochozoa</taxon>
        <taxon>Mollusca</taxon>
        <taxon>Gastropoda</taxon>
        <taxon>Patellogastropoda</taxon>
        <taxon>Lottioidea</taxon>
        <taxon>Lottiidae</taxon>
        <taxon>Lottia</taxon>
    </lineage>
</organism>
<evidence type="ECO:0000256" key="2">
    <source>
        <dbReference type="ARBA" id="ARBA00007018"/>
    </source>
</evidence>
<keyword evidence="5 7" id="KW-0472">Membrane</keyword>
<keyword evidence="9" id="KW-1185">Reference proteome</keyword>
<evidence type="ECO:0000256" key="7">
    <source>
        <dbReference type="SAM" id="Phobius"/>
    </source>
</evidence>
<name>V3YWT6_LOTGI</name>